<dbReference type="InterPro" id="IPR007085">
    <property type="entry name" value="DNA/pantothenate-metab_flavo_C"/>
</dbReference>
<dbReference type="Proteomes" id="UP000316095">
    <property type="component" value="Unassembled WGS sequence"/>
</dbReference>
<feature type="domain" description="DNA/pantothenate metabolism flavoprotein C-terminal" evidence="1">
    <location>
        <begin position="2"/>
        <end position="201"/>
    </location>
</feature>
<dbReference type="GO" id="GO:0003824">
    <property type="term" value="F:catalytic activity"/>
    <property type="evidence" value="ECO:0007669"/>
    <property type="project" value="UniProtKB-ARBA"/>
</dbReference>
<dbReference type="AlphaFoldDB" id="A0A5C5XET5"/>
<proteinExistence type="predicted"/>
<name>A0A5C5XET5_9PLAN</name>
<dbReference type="InterPro" id="IPR035929">
    <property type="entry name" value="CoaB-like_sf"/>
</dbReference>
<reference evidence="2 3" key="1">
    <citation type="submission" date="2019-02" db="EMBL/GenBank/DDBJ databases">
        <title>Deep-cultivation of Planctomycetes and their phenomic and genomic characterization uncovers novel biology.</title>
        <authorList>
            <person name="Wiegand S."/>
            <person name="Jogler M."/>
            <person name="Boedeker C."/>
            <person name="Pinto D."/>
            <person name="Vollmers J."/>
            <person name="Rivas-Marin E."/>
            <person name="Kohn T."/>
            <person name="Peeters S.H."/>
            <person name="Heuer A."/>
            <person name="Rast P."/>
            <person name="Oberbeckmann S."/>
            <person name="Bunk B."/>
            <person name="Jeske O."/>
            <person name="Meyerdierks A."/>
            <person name="Storesund J.E."/>
            <person name="Kallscheuer N."/>
            <person name="Luecker S."/>
            <person name="Lage O.M."/>
            <person name="Pohl T."/>
            <person name="Merkel B.J."/>
            <person name="Hornburger P."/>
            <person name="Mueller R.-W."/>
            <person name="Bruemmer F."/>
            <person name="Labrenz M."/>
            <person name="Spormann A.M."/>
            <person name="Op Den Camp H."/>
            <person name="Overmann J."/>
            <person name="Amann R."/>
            <person name="Jetten M.S.M."/>
            <person name="Mascher T."/>
            <person name="Medema M.H."/>
            <person name="Devos D.P."/>
            <person name="Kaster A.-K."/>
            <person name="Ovreas L."/>
            <person name="Rohde M."/>
            <person name="Galperin M.Y."/>
            <person name="Jogler C."/>
        </authorList>
    </citation>
    <scope>NUCLEOTIDE SEQUENCE [LARGE SCALE GENOMIC DNA]</scope>
    <source>
        <strain evidence="2 3">Pan54</strain>
    </source>
</reference>
<keyword evidence="3" id="KW-1185">Reference proteome</keyword>
<accession>A0A5C5XET5</accession>
<dbReference type="SUPFAM" id="SSF102645">
    <property type="entry name" value="CoaB-like"/>
    <property type="match status" value="1"/>
</dbReference>
<evidence type="ECO:0000313" key="3">
    <source>
        <dbReference type="Proteomes" id="UP000316095"/>
    </source>
</evidence>
<dbReference type="EMBL" id="SJPG01000001">
    <property type="protein sequence ID" value="TWT61169.1"/>
    <property type="molecule type" value="Genomic_DNA"/>
</dbReference>
<gene>
    <name evidence="2" type="primary">coaBC_1</name>
    <name evidence="2" type="ORF">Pan54_19040</name>
</gene>
<evidence type="ECO:0000313" key="2">
    <source>
        <dbReference type="EMBL" id="TWT61169.1"/>
    </source>
</evidence>
<protein>
    <submittedName>
        <fullName evidence="2">Coenzyme A biosynthesis bifunctional protein CoaBC</fullName>
    </submittedName>
</protein>
<sequence length="209" mass="22783">MRILVTAGPTREYIDDVRYISNASSGRMGYAIVQAILHAGHEAILVSGPVSMTPPVGCEYHAVESTEQMMQTCQALFPTCDGVIAAAAVCDYQPKSRVSGKISKTGTAITLEMIETDDVLAALGKMKDGHWILGFALEAQNERENALQKLRRKNCNWIVLNRPEAIAAENNTVELLDNTGQTVAHWTGLKTKIAEDLVAWLEVNSGQIK</sequence>
<dbReference type="GO" id="GO:0015937">
    <property type="term" value="P:coenzyme A biosynthetic process"/>
    <property type="evidence" value="ECO:0007669"/>
    <property type="project" value="UniProtKB-ARBA"/>
</dbReference>
<comment type="caution">
    <text evidence="2">The sequence shown here is derived from an EMBL/GenBank/DDBJ whole genome shotgun (WGS) entry which is preliminary data.</text>
</comment>
<dbReference type="Pfam" id="PF04127">
    <property type="entry name" value="DFP"/>
    <property type="match status" value="1"/>
</dbReference>
<organism evidence="2 3">
    <name type="scientific">Rubinisphaera italica</name>
    <dbReference type="NCBI Taxonomy" id="2527969"/>
    <lineage>
        <taxon>Bacteria</taxon>
        <taxon>Pseudomonadati</taxon>
        <taxon>Planctomycetota</taxon>
        <taxon>Planctomycetia</taxon>
        <taxon>Planctomycetales</taxon>
        <taxon>Planctomycetaceae</taxon>
        <taxon>Rubinisphaera</taxon>
    </lineage>
</organism>
<dbReference type="Gene3D" id="3.40.50.10300">
    <property type="entry name" value="CoaB-like"/>
    <property type="match status" value="1"/>
</dbReference>
<dbReference type="OrthoDB" id="9802554at2"/>
<evidence type="ECO:0000259" key="1">
    <source>
        <dbReference type="Pfam" id="PF04127"/>
    </source>
</evidence>
<dbReference type="RefSeq" id="WP_146503194.1">
    <property type="nucleotide sequence ID" value="NZ_SJPG01000001.1"/>
</dbReference>